<dbReference type="InParanoid" id="E8R1G9"/>
<sequence>MEFEQIWIWRKKATFEMEAAGGSKGLPEAIRSTSRRCSVPFNPRGPGQRLVG</sequence>
<proteinExistence type="predicted"/>
<dbReference type="AlphaFoldDB" id="E8R1G9"/>
<name>E8R1G9_ISOPI</name>
<reference key="1">
    <citation type="submission" date="2010-11" db="EMBL/GenBank/DDBJ databases">
        <title>The complete sequence of chromosome of Isophaera pallida ATCC 43644.</title>
        <authorList>
            <consortium name="US DOE Joint Genome Institute (JGI-PGF)"/>
            <person name="Lucas S."/>
            <person name="Copeland A."/>
            <person name="Lapidus A."/>
            <person name="Bruce D."/>
            <person name="Goodwin L."/>
            <person name="Pitluck S."/>
            <person name="Kyrpides N."/>
            <person name="Mavromatis K."/>
            <person name="Pagani I."/>
            <person name="Ivanova N."/>
            <person name="Saunders E."/>
            <person name="Brettin T."/>
            <person name="Detter J.C."/>
            <person name="Han C."/>
            <person name="Tapia R."/>
            <person name="Land M."/>
            <person name="Hauser L."/>
            <person name="Markowitz V."/>
            <person name="Cheng J.-F."/>
            <person name="Hugenholtz P."/>
            <person name="Woyke T."/>
            <person name="Wu D."/>
            <person name="Eisen J.A."/>
        </authorList>
    </citation>
    <scope>NUCLEOTIDE SEQUENCE</scope>
    <source>
        <strain>ATCC 43644</strain>
    </source>
</reference>
<evidence type="ECO:0000313" key="1">
    <source>
        <dbReference type="EMBL" id="ADV62386.1"/>
    </source>
</evidence>
<dbReference type="EMBL" id="CP002353">
    <property type="protein sequence ID" value="ADV62386.1"/>
    <property type="molecule type" value="Genomic_DNA"/>
</dbReference>
<dbReference type="Proteomes" id="UP000008631">
    <property type="component" value="Chromosome"/>
</dbReference>
<gene>
    <name evidence="1" type="ordered locus">Isop_1804</name>
</gene>
<dbReference type="HOGENOM" id="CLU_3080714_0_0_0"/>
<dbReference type="KEGG" id="ipa:Isop_1804"/>
<organism evidence="1 2">
    <name type="scientific">Isosphaera pallida (strain ATCC 43644 / DSM 9630 / IS1B)</name>
    <dbReference type="NCBI Taxonomy" id="575540"/>
    <lineage>
        <taxon>Bacteria</taxon>
        <taxon>Pseudomonadati</taxon>
        <taxon>Planctomycetota</taxon>
        <taxon>Planctomycetia</taxon>
        <taxon>Isosphaerales</taxon>
        <taxon>Isosphaeraceae</taxon>
        <taxon>Isosphaera</taxon>
    </lineage>
</organism>
<reference evidence="1 2" key="2">
    <citation type="journal article" date="2011" name="Stand. Genomic Sci.">
        <title>Complete genome sequence of Isosphaera pallida type strain (IS1B).</title>
        <authorList>
            <consortium name="US DOE Joint Genome Institute (JGI-PGF)"/>
            <person name="Goker M."/>
            <person name="Cleland D."/>
            <person name="Saunders E."/>
            <person name="Lapidus A."/>
            <person name="Nolan M."/>
            <person name="Lucas S."/>
            <person name="Hammon N."/>
            <person name="Deshpande S."/>
            <person name="Cheng J.F."/>
            <person name="Tapia R."/>
            <person name="Han C."/>
            <person name="Goodwin L."/>
            <person name="Pitluck S."/>
            <person name="Liolios K."/>
            <person name="Pagani I."/>
            <person name="Ivanova N."/>
            <person name="Mavromatis K."/>
            <person name="Pati A."/>
            <person name="Chen A."/>
            <person name="Palaniappan K."/>
            <person name="Land M."/>
            <person name="Hauser L."/>
            <person name="Chang Y.J."/>
            <person name="Jeffries C.D."/>
            <person name="Detter J.C."/>
            <person name="Beck B."/>
            <person name="Woyke T."/>
            <person name="Bristow J."/>
            <person name="Eisen J.A."/>
            <person name="Markowitz V."/>
            <person name="Hugenholtz P."/>
            <person name="Kyrpides N.C."/>
            <person name="Klenk H.P."/>
        </authorList>
    </citation>
    <scope>NUCLEOTIDE SEQUENCE [LARGE SCALE GENOMIC DNA]</scope>
    <source>
        <strain evidence="2">ATCC 43644 / DSM 9630 / IS1B</strain>
    </source>
</reference>
<protein>
    <submittedName>
        <fullName evidence="1">Uncharacterized protein</fullName>
    </submittedName>
</protein>
<accession>E8R1G9</accession>
<dbReference type="STRING" id="575540.Isop_1804"/>
<keyword evidence="2" id="KW-1185">Reference proteome</keyword>
<evidence type="ECO:0000313" key="2">
    <source>
        <dbReference type="Proteomes" id="UP000008631"/>
    </source>
</evidence>